<name>A0ACC4DAJ8_PURLI</name>
<dbReference type="EMBL" id="JBGNUJ010000012">
    <property type="protein sequence ID" value="KAL3953401.1"/>
    <property type="molecule type" value="Genomic_DNA"/>
</dbReference>
<evidence type="ECO:0000313" key="1">
    <source>
        <dbReference type="EMBL" id="KAL3953401.1"/>
    </source>
</evidence>
<protein>
    <submittedName>
        <fullName evidence="1">Uncharacterized protein</fullName>
    </submittedName>
</protein>
<sequence>MLPVLCVSRRRAYKSSPLGLSTPRGCTGSVVLVSQADTCSLVQILNVFSYNSLPCFRQQRLPQMEPATERDETFWAPGTVTLEDLHRSTDKVVLHPKPTSDPNDPLNWSATRKTVNFVLVSLYVLLTFVQLDIGFTAWQQYQDELGFSISLLNAAAAINYAGLAVGCVFFVPLVQKYGRRPVYIFSTVLQLVSCIWFAVTQTTGDLVGSNLISGLGGAISETIVQITIADIFFVHNHAAMNGWYLLATFTGAYLGPVASGYIVENQGWRWMWWWCVILFGVNLVLILFFFEESKYVSVIHGQSAPAPPRDADGPSDGLKKLHSDNKDGELVHTQSMSHLDPSIPMRSYRERLALLTPTGGSILFDMYNPVVLLFRFPAIAYTAITYGSLLAWFAVLISIQATYLFEPPYNFSAAGVGLMNVAPFVGSIPGIIIGGYLNDKSIIWLSRRNGGIYEPEMRLWIALPAAIVTPAGILMFGLGLAYEAPWPLLAVGFGIFGFGLIVAGDSALSYAMDCYHDIIGNALVGVVFTRNAISVVVLFALTPWVSAMGLRDLHILIGVLSFVILLLPVALLVWGKKARIATARSYMEMARRQPTRRDV</sequence>
<keyword evidence="2" id="KW-1185">Reference proteome</keyword>
<dbReference type="Proteomes" id="UP001638806">
    <property type="component" value="Unassembled WGS sequence"/>
</dbReference>
<comment type="caution">
    <text evidence="1">The sequence shown here is derived from an EMBL/GenBank/DDBJ whole genome shotgun (WGS) entry which is preliminary data.</text>
</comment>
<gene>
    <name evidence="1" type="ORF">ACCO45_013344</name>
</gene>
<organism evidence="1 2">
    <name type="scientific">Purpureocillium lilacinum</name>
    <name type="common">Paecilomyces lilacinus</name>
    <dbReference type="NCBI Taxonomy" id="33203"/>
    <lineage>
        <taxon>Eukaryota</taxon>
        <taxon>Fungi</taxon>
        <taxon>Dikarya</taxon>
        <taxon>Ascomycota</taxon>
        <taxon>Pezizomycotina</taxon>
        <taxon>Sordariomycetes</taxon>
        <taxon>Hypocreomycetidae</taxon>
        <taxon>Hypocreales</taxon>
        <taxon>Ophiocordycipitaceae</taxon>
        <taxon>Purpureocillium</taxon>
    </lineage>
</organism>
<proteinExistence type="predicted"/>
<evidence type="ECO:0000313" key="2">
    <source>
        <dbReference type="Proteomes" id="UP001638806"/>
    </source>
</evidence>
<accession>A0ACC4DAJ8</accession>
<reference evidence="1" key="1">
    <citation type="submission" date="2024-12" db="EMBL/GenBank/DDBJ databases">
        <title>Comparative genomics and development of molecular markers within Purpureocillium lilacinum and among Purpureocillium species.</title>
        <authorList>
            <person name="Yeh Z.-Y."/>
            <person name="Ni N.-T."/>
            <person name="Lo P.-H."/>
            <person name="Mushyakhwo K."/>
            <person name="Lin C.-F."/>
            <person name="Nai Y.-S."/>
        </authorList>
    </citation>
    <scope>NUCLEOTIDE SEQUENCE</scope>
    <source>
        <strain evidence="1">NCHU-NPUST-175</strain>
    </source>
</reference>